<dbReference type="EnsemblPlants" id="AVESA.00010b.r2.4AG0621740.1">
    <property type="protein sequence ID" value="AVESA.00010b.r2.4AG0621740.1.CDS.1"/>
    <property type="gene ID" value="AVESA.00010b.r2.4AG0621740"/>
</dbReference>
<name>A0ACD5WGK0_AVESA</name>
<organism evidence="1 2">
    <name type="scientific">Avena sativa</name>
    <name type="common">Oat</name>
    <dbReference type="NCBI Taxonomy" id="4498"/>
    <lineage>
        <taxon>Eukaryota</taxon>
        <taxon>Viridiplantae</taxon>
        <taxon>Streptophyta</taxon>
        <taxon>Embryophyta</taxon>
        <taxon>Tracheophyta</taxon>
        <taxon>Spermatophyta</taxon>
        <taxon>Magnoliopsida</taxon>
        <taxon>Liliopsida</taxon>
        <taxon>Poales</taxon>
        <taxon>Poaceae</taxon>
        <taxon>BOP clade</taxon>
        <taxon>Pooideae</taxon>
        <taxon>Poodae</taxon>
        <taxon>Poeae</taxon>
        <taxon>Poeae Chloroplast Group 1 (Aveneae type)</taxon>
        <taxon>Aveninae</taxon>
        <taxon>Avena</taxon>
    </lineage>
</organism>
<evidence type="ECO:0000313" key="2">
    <source>
        <dbReference type="Proteomes" id="UP001732700"/>
    </source>
</evidence>
<evidence type="ECO:0000313" key="1">
    <source>
        <dbReference type="EnsemblPlants" id="AVESA.00010b.r2.4AG0621740.1.CDS.1"/>
    </source>
</evidence>
<reference evidence="1" key="2">
    <citation type="submission" date="2025-09" db="UniProtKB">
        <authorList>
            <consortium name="EnsemblPlants"/>
        </authorList>
    </citation>
    <scope>IDENTIFICATION</scope>
</reference>
<sequence length="232" mass="26036">MIRGKSQGAVHAFREAVKFKRNSWEIWDNYSNVAWDTGNIGLTLEAVKMVLNLSFNKHCNVGLLDKVMTNLEEQATHLNDNEEAESIGNISDDANKETMRSSQLLGTMGDILQKIVGSETSNPEIWGLYARWHKSKGSLMDCSKDLRNQVRSLQGSGVWHDKKTFTKFAQASLQLCKVYMEISSTTENKQDLLSAEMHLRSSLKQATDFQGTEEYKALGDCLVELQDLIGAV</sequence>
<reference evidence="1" key="1">
    <citation type="submission" date="2021-05" db="EMBL/GenBank/DDBJ databases">
        <authorList>
            <person name="Scholz U."/>
            <person name="Mascher M."/>
            <person name="Fiebig A."/>
        </authorList>
    </citation>
    <scope>NUCLEOTIDE SEQUENCE [LARGE SCALE GENOMIC DNA]</scope>
</reference>
<protein>
    <submittedName>
        <fullName evidence="1">Uncharacterized protein</fullName>
    </submittedName>
</protein>
<accession>A0ACD5WGK0</accession>
<keyword evidence="2" id="KW-1185">Reference proteome</keyword>
<proteinExistence type="predicted"/>
<dbReference type="Proteomes" id="UP001732700">
    <property type="component" value="Chromosome 4A"/>
</dbReference>